<feature type="compositionally biased region" description="Polar residues" evidence="1">
    <location>
        <begin position="45"/>
        <end position="61"/>
    </location>
</feature>
<feature type="region of interest" description="Disordered" evidence="1">
    <location>
        <begin position="550"/>
        <end position="595"/>
    </location>
</feature>
<organism evidence="3 4">
    <name type="scientific">Nasonia vitripennis</name>
    <name type="common">Parasitic wasp</name>
    <dbReference type="NCBI Taxonomy" id="7425"/>
    <lineage>
        <taxon>Eukaryota</taxon>
        <taxon>Metazoa</taxon>
        <taxon>Ecdysozoa</taxon>
        <taxon>Arthropoda</taxon>
        <taxon>Hexapoda</taxon>
        <taxon>Insecta</taxon>
        <taxon>Pterygota</taxon>
        <taxon>Neoptera</taxon>
        <taxon>Endopterygota</taxon>
        <taxon>Hymenoptera</taxon>
        <taxon>Apocrita</taxon>
        <taxon>Proctotrupomorpha</taxon>
        <taxon>Chalcidoidea</taxon>
        <taxon>Pteromalidae</taxon>
        <taxon>Pteromalinae</taxon>
        <taxon>Nasonia</taxon>
    </lineage>
</organism>
<dbReference type="Proteomes" id="UP000002358">
    <property type="component" value="Unassembled WGS sequence"/>
</dbReference>
<feature type="compositionally biased region" description="Basic and acidic residues" evidence="1">
    <location>
        <begin position="559"/>
        <end position="583"/>
    </location>
</feature>
<dbReference type="AlphaFoldDB" id="A0A7M7TED6"/>
<dbReference type="InterPro" id="IPR013087">
    <property type="entry name" value="Znf_C2H2_type"/>
</dbReference>
<keyword evidence="4" id="KW-1185">Reference proteome</keyword>
<accession>A0A7M7TED6</accession>
<dbReference type="GO" id="GO:0006357">
    <property type="term" value="P:regulation of transcription by RNA polymerase II"/>
    <property type="evidence" value="ECO:0007669"/>
    <property type="project" value="TreeGrafter"/>
</dbReference>
<feature type="region of interest" description="Disordered" evidence="1">
    <location>
        <begin position="710"/>
        <end position="803"/>
    </location>
</feature>
<evidence type="ECO:0000256" key="1">
    <source>
        <dbReference type="SAM" id="MobiDB-lite"/>
    </source>
</evidence>
<feature type="compositionally biased region" description="Polar residues" evidence="1">
    <location>
        <begin position="710"/>
        <end position="728"/>
    </location>
</feature>
<name>A0A7M7TED6_NASVI</name>
<feature type="compositionally biased region" description="Polar residues" evidence="1">
    <location>
        <begin position="195"/>
        <end position="207"/>
    </location>
</feature>
<sequence length="803" mass="90086">MGILVVNITWRGKTYVGTLLDCTRHDWAPPRFCDSPTSDFDIRTSKGTRNSMHSKLRNNGSKTRRGIYGSMAISTCSAPFISPRSDFTLKRKTRCIDEDNKNKRKVTATLLNISPSTSPVLLECPEPKCYKKYKHINGLRYHQSHAHGLMEDDDTKEGATSTSENDESIIDIPSPTTPMKSPTGSTESDSKKLKNASTSSSEHVLDESSLTLQLTFPTVHVKSTKLMDTNILDKKDTKLKNKKCSDNNVTAIISQSFPTKPRCKSEISDPNITKHSCTISLSLEESSPSNSDLLQQYELSTSTIFSKKLQKDKKNNVLQTEQVLPVHQLICQDAISVELSSQLEQDLVKEDEDQVKLIFSENKSSQNKDQRFNRIEEAVLSHSNDLFKGLSEQTLRQAKDINELSNTFSANSAQTKSVQTNLQSFADISINTKISQFKVKPTADLMPEDDRNKDSRIPKNIMFKKKTHKSPINSPQRLNAGTLNINADREDLQSPAYSDISDDTITSEAVNTCEKLVKEHGTDVKSNAQNNLIPHFSDQRRKEEFQAQILTPKALSLSPKEHSRQEKRPEINKSDENKIRAEGVKPTMETHGPPPPPTSQYAYIHPGYITSHHYGGISFDSEHHGIYRNLTPMLMSSTYTSNPYLHQLTRYAPEDLSRPPNGKAIDILHNSNQYYPLHKIHELQERAVKSPITKNQTPSTNTLLTEQSMSIKSPNDLSNSDSLGSTTAPHPPSFNIKQQSQNDSHHQQQQTSTKDSNINSLNRGSDRSPPPQRHVHTHHHTHVGLGYPILTGQYPATYGGKYD</sequence>
<dbReference type="InParanoid" id="A0A7M7TED6"/>
<evidence type="ECO:0000259" key="2">
    <source>
        <dbReference type="PROSITE" id="PS00028"/>
    </source>
</evidence>
<feature type="compositionally biased region" description="Low complexity" evidence="1">
    <location>
        <begin position="737"/>
        <end position="756"/>
    </location>
</feature>
<feature type="domain" description="C2H2-type" evidence="2">
    <location>
        <begin position="124"/>
        <end position="147"/>
    </location>
</feature>
<dbReference type="OrthoDB" id="5863628at2759"/>
<feature type="compositionally biased region" description="Polar residues" evidence="1">
    <location>
        <begin position="177"/>
        <end position="187"/>
    </location>
</feature>
<dbReference type="PANTHER" id="PTHR21564">
    <property type="entry name" value="BRAKELESS PROTEIN"/>
    <property type="match status" value="1"/>
</dbReference>
<dbReference type="PANTHER" id="PTHR21564:SF5">
    <property type="entry name" value="SCRIBBLER, ISOFORM J"/>
    <property type="match status" value="1"/>
</dbReference>
<dbReference type="EnsemblMetazoa" id="XM_032601568">
    <property type="protein sequence ID" value="XP_032457459"/>
    <property type="gene ID" value="LOC116738646"/>
</dbReference>
<dbReference type="RefSeq" id="XP_032457459.1">
    <property type="nucleotide sequence ID" value="XM_032601568.1"/>
</dbReference>
<dbReference type="KEGG" id="nvi:116738646"/>
<proteinExistence type="predicted"/>
<dbReference type="GeneID" id="116738646"/>
<reference evidence="3" key="1">
    <citation type="submission" date="2021-01" db="UniProtKB">
        <authorList>
            <consortium name="EnsemblMetazoa"/>
        </authorList>
    </citation>
    <scope>IDENTIFICATION</scope>
</reference>
<feature type="compositionally biased region" description="Basic residues" evidence="1">
    <location>
        <begin position="773"/>
        <end position="782"/>
    </location>
</feature>
<dbReference type="PROSITE" id="PS00028">
    <property type="entry name" value="ZINC_FINGER_C2H2_1"/>
    <property type="match status" value="1"/>
</dbReference>
<dbReference type="InterPro" id="IPR040010">
    <property type="entry name" value="ZN608/ZN609"/>
</dbReference>
<evidence type="ECO:0000313" key="3">
    <source>
        <dbReference type="EnsemblMetazoa" id="XP_032457459"/>
    </source>
</evidence>
<dbReference type="GO" id="GO:0005634">
    <property type="term" value="C:nucleus"/>
    <property type="evidence" value="ECO:0007669"/>
    <property type="project" value="TreeGrafter"/>
</dbReference>
<feature type="region of interest" description="Disordered" evidence="1">
    <location>
        <begin position="44"/>
        <end position="63"/>
    </location>
</feature>
<protein>
    <recommendedName>
        <fullName evidence="2">C2H2-type domain-containing protein</fullName>
    </recommendedName>
</protein>
<feature type="region of interest" description="Disordered" evidence="1">
    <location>
        <begin position="148"/>
        <end position="207"/>
    </location>
</feature>
<evidence type="ECO:0000313" key="4">
    <source>
        <dbReference type="Proteomes" id="UP000002358"/>
    </source>
</evidence>